<organism evidence="4 5">
    <name type="scientific">Cladonia borealis</name>
    <dbReference type="NCBI Taxonomy" id="184061"/>
    <lineage>
        <taxon>Eukaryota</taxon>
        <taxon>Fungi</taxon>
        <taxon>Dikarya</taxon>
        <taxon>Ascomycota</taxon>
        <taxon>Pezizomycotina</taxon>
        <taxon>Lecanoromycetes</taxon>
        <taxon>OSLEUM clade</taxon>
        <taxon>Lecanoromycetidae</taxon>
        <taxon>Lecanorales</taxon>
        <taxon>Lecanorineae</taxon>
        <taxon>Cladoniaceae</taxon>
        <taxon>Cladonia</taxon>
    </lineage>
</organism>
<accession>A0AA39QUW1</accession>
<dbReference type="Proteomes" id="UP001166286">
    <property type="component" value="Unassembled WGS sequence"/>
</dbReference>
<evidence type="ECO:0000256" key="2">
    <source>
        <dbReference type="SAM" id="MobiDB-lite"/>
    </source>
</evidence>
<feature type="region of interest" description="Disordered" evidence="2">
    <location>
        <begin position="274"/>
        <end position="298"/>
    </location>
</feature>
<dbReference type="PROSITE" id="PS50102">
    <property type="entry name" value="RRM"/>
    <property type="match status" value="1"/>
</dbReference>
<feature type="region of interest" description="Disordered" evidence="2">
    <location>
        <begin position="80"/>
        <end position="106"/>
    </location>
</feature>
<evidence type="ECO:0000313" key="4">
    <source>
        <dbReference type="EMBL" id="KAK0508475.1"/>
    </source>
</evidence>
<name>A0AA39QUW1_9LECA</name>
<evidence type="ECO:0000313" key="5">
    <source>
        <dbReference type="Proteomes" id="UP001166286"/>
    </source>
</evidence>
<feature type="domain" description="RRM" evidence="3">
    <location>
        <begin position="4"/>
        <end position="81"/>
    </location>
</feature>
<proteinExistence type="predicted"/>
<keyword evidence="5" id="KW-1185">Reference proteome</keyword>
<protein>
    <recommendedName>
        <fullName evidence="3">RRM domain-containing protein</fullName>
    </recommendedName>
</protein>
<evidence type="ECO:0000256" key="1">
    <source>
        <dbReference type="PROSITE-ProRule" id="PRU00176"/>
    </source>
</evidence>
<dbReference type="Pfam" id="PF00076">
    <property type="entry name" value="RRM_1"/>
    <property type="match status" value="1"/>
</dbReference>
<dbReference type="InterPro" id="IPR000504">
    <property type="entry name" value="RRM_dom"/>
</dbReference>
<reference evidence="4" key="1">
    <citation type="submission" date="2023-03" db="EMBL/GenBank/DDBJ databases">
        <title>Complete genome of Cladonia borealis.</title>
        <authorList>
            <person name="Park H."/>
        </authorList>
    </citation>
    <scope>NUCLEOTIDE SEQUENCE</scope>
    <source>
        <strain evidence="4">ANT050790</strain>
    </source>
</reference>
<evidence type="ECO:0000259" key="3">
    <source>
        <dbReference type="PROSITE" id="PS50102"/>
    </source>
</evidence>
<dbReference type="GO" id="GO:0003723">
    <property type="term" value="F:RNA binding"/>
    <property type="evidence" value="ECO:0007669"/>
    <property type="project" value="UniProtKB-UniRule"/>
</dbReference>
<dbReference type="PANTHER" id="PTHR32343">
    <property type="entry name" value="SERINE/ARGININE-RICH SPLICING FACTOR"/>
    <property type="match status" value="1"/>
</dbReference>
<dbReference type="Gene3D" id="3.30.70.330">
    <property type="match status" value="1"/>
</dbReference>
<dbReference type="SUPFAM" id="SSF54928">
    <property type="entry name" value="RNA-binding domain, RBD"/>
    <property type="match status" value="1"/>
</dbReference>
<dbReference type="InterPro" id="IPR012677">
    <property type="entry name" value="Nucleotide-bd_a/b_plait_sf"/>
</dbReference>
<dbReference type="InterPro" id="IPR035979">
    <property type="entry name" value="RBD_domain_sf"/>
</dbReference>
<sequence length="298" mass="31394">MSSTVVHVKNISHETSEKEVRDFFSFCGKITSLSVTPTSDNTESPQSATVTFEKETAAKTALLLDNTQLGSSQVSVSSAAGLSDLSGSNNDESSRDEHDISQEDKPRSRIVAEYLAHGYVLSDAALQRAIALDNKHGVSTRFTNALANFDAKYKATDKARGLDQSYGVTDKAMGVFAGLNSYYEKAMGTPTGQKLANFYTSTDKQVRDIHAEARRLADLKGGKGGSRAENEKTMEHVPGTEKTTCQCGGNTGECPCAEGKCACSGCSKAGISGDHTATGPADTVAATSGVDPLPEKTG</sequence>
<dbReference type="PANTHER" id="PTHR32343:SF10">
    <property type="entry name" value="RNA-BINDING REGION RNP-1 DOMAIN-CONTAINING PROTEIN"/>
    <property type="match status" value="1"/>
</dbReference>
<keyword evidence="1" id="KW-0694">RNA-binding</keyword>
<dbReference type="SMART" id="SM00360">
    <property type="entry name" value="RRM"/>
    <property type="match status" value="1"/>
</dbReference>
<feature type="compositionally biased region" description="Basic and acidic residues" evidence="2">
    <location>
        <begin position="92"/>
        <end position="106"/>
    </location>
</feature>
<dbReference type="AlphaFoldDB" id="A0AA39QUW1"/>
<dbReference type="EMBL" id="JAFEKC020000020">
    <property type="protein sequence ID" value="KAK0508475.1"/>
    <property type="molecule type" value="Genomic_DNA"/>
</dbReference>
<comment type="caution">
    <text evidence="4">The sequence shown here is derived from an EMBL/GenBank/DDBJ whole genome shotgun (WGS) entry which is preliminary data.</text>
</comment>
<gene>
    <name evidence="4" type="ORF">JMJ35_008751</name>
</gene>